<protein>
    <recommendedName>
        <fullName evidence="4">Secreted protein</fullName>
    </recommendedName>
</protein>
<dbReference type="Proteomes" id="UP000186594">
    <property type="component" value="Unassembled WGS sequence"/>
</dbReference>
<evidence type="ECO:0000256" key="1">
    <source>
        <dbReference type="SAM" id="SignalP"/>
    </source>
</evidence>
<gene>
    <name evidence="2" type="ORF">NEOLI_005134</name>
</gene>
<keyword evidence="1" id="KW-0732">Signal</keyword>
<feature type="chain" id="PRO_5013205402" description="Secreted protein" evidence="1">
    <location>
        <begin position="16"/>
        <end position="159"/>
    </location>
</feature>
<dbReference type="EMBL" id="LXFE01000780">
    <property type="protein sequence ID" value="OLL24476.1"/>
    <property type="molecule type" value="Genomic_DNA"/>
</dbReference>
<evidence type="ECO:0008006" key="4">
    <source>
        <dbReference type="Google" id="ProtNLM"/>
    </source>
</evidence>
<keyword evidence="3" id="KW-1185">Reference proteome</keyword>
<evidence type="ECO:0000313" key="2">
    <source>
        <dbReference type="EMBL" id="OLL24476.1"/>
    </source>
</evidence>
<evidence type="ECO:0000313" key="3">
    <source>
        <dbReference type="Proteomes" id="UP000186594"/>
    </source>
</evidence>
<feature type="signal peptide" evidence="1">
    <location>
        <begin position="1"/>
        <end position="15"/>
    </location>
</feature>
<comment type="caution">
    <text evidence="2">The sequence shown here is derived from an EMBL/GenBank/DDBJ whole genome shotgun (WGS) entry which is preliminary data.</text>
</comment>
<name>A0A1U7LP84_NEOID</name>
<dbReference type="AlphaFoldDB" id="A0A1U7LP84"/>
<sequence>MQPVAFLFAAPLIMGALLRRHMDENFYDNENGQFASGARYCDGKALFVEDDSITGSRYIMTCPVACFEGHCVDEDPALKIWATTGDTERMYPRCDGKVLLTGLLFRQDSGNAWDFGVERTSCKNGCQTISGGAHCIEKKGGIPGLFSKIKTKFGKQLQK</sequence>
<proteinExistence type="predicted"/>
<organism evidence="2 3">
    <name type="scientific">Neolecta irregularis (strain DAH-3)</name>
    <dbReference type="NCBI Taxonomy" id="1198029"/>
    <lineage>
        <taxon>Eukaryota</taxon>
        <taxon>Fungi</taxon>
        <taxon>Dikarya</taxon>
        <taxon>Ascomycota</taxon>
        <taxon>Taphrinomycotina</taxon>
        <taxon>Neolectales</taxon>
        <taxon>Neolectaceae</taxon>
        <taxon>Neolecta</taxon>
    </lineage>
</organism>
<accession>A0A1U7LP84</accession>
<reference evidence="2 3" key="1">
    <citation type="submission" date="2016-04" db="EMBL/GenBank/DDBJ databases">
        <title>Evolutionary innovation and constraint leading to complex multicellularity in the Ascomycota.</title>
        <authorList>
            <person name="Cisse O."/>
            <person name="Nguyen A."/>
            <person name="Hewitt D.A."/>
            <person name="Jedd G."/>
            <person name="Stajich J.E."/>
        </authorList>
    </citation>
    <scope>NUCLEOTIDE SEQUENCE [LARGE SCALE GENOMIC DNA]</scope>
    <source>
        <strain evidence="2 3">DAH-3</strain>
    </source>
</reference>